<gene>
    <name evidence="3" type="ORF">MTR67_050882</name>
</gene>
<feature type="compositionally biased region" description="Basic and acidic residues" evidence="1">
    <location>
        <begin position="7"/>
        <end position="26"/>
    </location>
</feature>
<dbReference type="InterPro" id="IPR025558">
    <property type="entry name" value="DUF4283"/>
</dbReference>
<organism evidence="3 4">
    <name type="scientific">Solanum verrucosum</name>
    <dbReference type="NCBI Taxonomy" id="315347"/>
    <lineage>
        <taxon>Eukaryota</taxon>
        <taxon>Viridiplantae</taxon>
        <taxon>Streptophyta</taxon>
        <taxon>Embryophyta</taxon>
        <taxon>Tracheophyta</taxon>
        <taxon>Spermatophyta</taxon>
        <taxon>Magnoliopsida</taxon>
        <taxon>eudicotyledons</taxon>
        <taxon>Gunneridae</taxon>
        <taxon>Pentapetalae</taxon>
        <taxon>asterids</taxon>
        <taxon>lamiids</taxon>
        <taxon>Solanales</taxon>
        <taxon>Solanaceae</taxon>
        <taxon>Solanoideae</taxon>
        <taxon>Solaneae</taxon>
        <taxon>Solanum</taxon>
    </lineage>
</organism>
<name>A0AAF0ZYN6_SOLVR</name>
<feature type="compositionally biased region" description="Basic and acidic residues" evidence="1">
    <location>
        <begin position="396"/>
        <end position="412"/>
    </location>
</feature>
<evidence type="ECO:0000256" key="1">
    <source>
        <dbReference type="SAM" id="MobiDB-lite"/>
    </source>
</evidence>
<dbReference type="Pfam" id="PF14111">
    <property type="entry name" value="DUF4283"/>
    <property type="match status" value="1"/>
</dbReference>
<evidence type="ECO:0000313" key="3">
    <source>
        <dbReference type="EMBL" id="WMV57497.1"/>
    </source>
</evidence>
<feature type="region of interest" description="Disordered" evidence="1">
    <location>
        <begin position="1"/>
        <end position="26"/>
    </location>
</feature>
<feature type="domain" description="DUF4283" evidence="2">
    <location>
        <begin position="84"/>
        <end position="146"/>
    </location>
</feature>
<protein>
    <recommendedName>
        <fullName evidence="2">DUF4283 domain-containing protein</fullName>
    </recommendedName>
</protein>
<feature type="compositionally biased region" description="Polar residues" evidence="1">
    <location>
        <begin position="374"/>
        <end position="393"/>
    </location>
</feature>
<dbReference type="EMBL" id="CP133623">
    <property type="protein sequence ID" value="WMV57497.1"/>
    <property type="molecule type" value="Genomic_DNA"/>
</dbReference>
<accession>A0AAF0ZYN6</accession>
<evidence type="ECO:0000313" key="4">
    <source>
        <dbReference type="Proteomes" id="UP001234989"/>
    </source>
</evidence>
<dbReference type="Proteomes" id="UP001234989">
    <property type="component" value="Chromosome 12"/>
</dbReference>
<dbReference type="AlphaFoldDB" id="A0AAF0ZYN6"/>
<feature type="region of interest" description="Disordered" evidence="1">
    <location>
        <begin position="374"/>
        <end position="419"/>
    </location>
</feature>
<keyword evidence="4" id="KW-1185">Reference proteome</keyword>
<evidence type="ECO:0000259" key="2">
    <source>
        <dbReference type="Pfam" id="PF14111"/>
    </source>
</evidence>
<reference evidence="3" key="1">
    <citation type="submission" date="2023-08" db="EMBL/GenBank/DDBJ databases">
        <title>A de novo genome assembly of Solanum verrucosum Schlechtendal, a Mexican diploid species geographically isolated from the other diploid A-genome species in potato relatives.</title>
        <authorList>
            <person name="Hosaka K."/>
        </authorList>
    </citation>
    <scope>NUCLEOTIDE SEQUENCE</scope>
    <source>
        <tissue evidence="3">Young leaves</tissue>
    </source>
</reference>
<feature type="region of interest" description="Disordered" evidence="1">
    <location>
        <begin position="184"/>
        <end position="210"/>
    </location>
</feature>
<feature type="region of interest" description="Disordered" evidence="1">
    <location>
        <begin position="284"/>
        <end position="305"/>
    </location>
</feature>
<proteinExistence type="predicted"/>
<sequence length="419" mass="47287">MSDQESDLLHRSTKKQKEDEEHADTSRKVSFLETLLSRAGEPDINFVTQGLENMNFDDEQENPHKHPNFIPITSSDKQRLYAPWKQFLIVKLIGRKMGYQQLQNRLQVLWQPTEKISLIDLTEDIYLIKLTKAETYTKGLGFWERNSFQSENGNLNSILPQHTLTTQRFGSSISLLNSGGASQYPSECGPTNSSANINRGATNKQSYSTSLDSTRVGTRINYTRVLLSATSANNTFQLEYATSYACTPTEQLCELLVSTYTRHADTKPGRRGDHGIRGRRRYERPCSTTNAGRGIIVPYSTPGHSRIEGRCTKHSRSLHSNTALEGTFDAGDAKRYQKEIHNNNTAPSEEGLHKHTLPQSVQQNDICDTSYTIVSKQSGSNNGKYEGQSSNSKPGYDIDTRRELEHSRRPFNEDITLEL</sequence>